<dbReference type="PROSITE" id="PS50089">
    <property type="entry name" value="ZF_RING_2"/>
    <property type="match status" value="1"/>
</dbReference>
<dbReference type="GO" id="GO:0016787">
    <property type="term" value="F:hydrolase activity"/>
    <property type="evidence" value="ECO:0007669"/>
    <property type="project" value="UniProtKB-KW"/>
</dbReference>
<sequence>MAVTQRGKPFLLLTGKHNTRWHTDLYLSLTYATPTTLALPIQFFIAAIKVDTVMKKVGEGSSRTIDGHGSTQPRFTQGASDIPDTLSVEYLLSDDSPRVPFSSRSSSFTHDGDIRIVNVKYENANRNKGSMSVRPNVGPVGKDRGGVTKCGSVVRESTNKLKRFPKYPSERKDDVKVPKKVYPLTINRRDSKTVNVLERKDGIMKKFDLITFNQRDSEAVNGLKRTDDFTKKFGLIVFDRRDSKAVTGLERKDDVMKKFDPRDSKATNGSERKDDVTKKFDSTAFNRRDSKAVNGLERKDDVMKKFDLIAFNRGSERKDDVTKKFDPIMFSRRDSKAIGGSERKDDVTKKFESITYNRRETKAINDFERKDDVMKKLDSTTSNRRDPKAINGLERKDDVVKKLDSFTSNRRDPKAFNGSTKRKNEAISIRDLVSDPKPDKKPRILLRLPIKKETTYISKMEYKAPKVDYKVPKLENKMPKIEDKYKVPNFKEFSFLKSTPLGVPKQSIHEDTSGPARPIAPTVSNGNSVGALQISPLNTPTNQMGAGCSRIRPKEERVKLEDGVEVKSTTVGVQKQNTDEDISRSARLITSTVSNGKLVGASQISTVKTPINSVGASQISTLITPINSVGASQISTLNTPINQMGVGCSRIRPKDERVKLEDAVEDLSQSKTEATLKHQRIALSWMVNQETNSTFCCGGILADDQVAFRGLGKTISTISLILKERSPSSKSPKPNEAQQSDVDMLNSVEDRRPPAGTLIVCPTSVLRQWSQELVNKVAPEADLSVLVYHGSNRTKDPVELAKYDVVVTTYALVGQEVPMEPAVNEKDDPDGDPFHIFKKKKKHKLFQNRKPGSSKKIRAGLSKKKSESTNDDDDDDYIISGPLGMVGWFRVVLDEAQCIKNHRTMTARACWGLHAKRRWCLSGTPIQNTVEDLYSYFRFLKYDPYADFRTFCIQIKSDIQYNNEGGYKRLQAVLKTFLLRRTKSTIIDGQRIIILPPKTIELQKIEFTKEERDFYVRLESDSRTQFQEYAAAGTVRQNYAIILVMLLRLRQACGHPCLVNMLKYNSQSTSSVETAKKLPRDKQMSLLNCLEASSSICGICNDSPEDAVVTVCGHVYCHQCICELMIGDDTECPADNCETNLVMACVFSKDTLRAAMSTQEIVKNNTNEAVSDSRSSTCPQTSSKIKATLKLLLSISKPQRKNETTSETSDFVGGKAIVFSQWTKMLDLLEDSLKEYSIEYRRLDGTMPVSARDRAVKDFNTLPQVTVMIMSLKAASLGLNMVAANNVILLDLWWNPTTEDQAIDRAHRIGQTRPVSVYRLTVEETVEDRILALQQKKRDIVSSAFGEEGTGGGQQTRLSVQELSYLFKA</sequence>
<keyword evidence="7" id="KW-0862">Zinc</keyword>
<evidence type="ECO:0000256" key="8">
    <source>
        <dbReference type="ARBA" id="ARBA00022840"/>
    </source>
</evidence>
<comment type="caution">
    <text evidence="14">The sequence shown here is derived from an EMBL/GenBank/DDBJ whole genome shotgun (WGS) entry which is preliminary data.</text>
</comment>
<dbReference type="InterPro" id="IPR038718">
    <property type="entry name" value="SNF2-like_sf"/>
</dbReference>
<feature type="domain" description="RING-type" evidence="11">
    <location>
        <begin position="1097"/>
        <end position="1136"/>
    </location>
</feature>
<keyword evidence="8" id="KW-0067">ATP-binding</keyword>
<dbReference type="PROSITE" id="PS51194">
    <property type="entry name" value="HELICASE_CTER"/>
    <property type="match status" value="1"/>
</dbReference>
<dbReference type="PANTHER" id="PTHR45626">
    <property type="entry name" value="TRANSCRIPTION TERMINATION FACTOR 2-RELATED"/>
    <property type="match status" value="1"/>
</dbReference>
<dbReference type="SUPFAM" id="SSF52540">
    <property type="entry name" value="P-loop containing nucleoside triphosphate hydrolases"/>
    <property type="match status" value="2"/>
</dbReference>
<feature type="domain" description="Helicase ATP-binding" evidence="12">
    <location>
        <begin position="710"/>
        <end position="943"/>
    </location>
</feature>
<evidence type="ECO:0000256" key="10">
    <source>
        <dbReference type="SAM" id="MobiDB-lite"/>
    </source>
</evidence>
<dbReference type="GO" id="GO:0008094">
    <property type="term" value="F:ATP-dependent activity, acting on DNA"/>
    <property type="evidence" value="ECO:0007669"/>
    <property type="project" value="TreeGrafter"/>
</dbReference>
<dbReference type="GO" id="GO:0005634">
    <property type="term" value="C:nucleus"/>
    <property type="evidence" value="ECO:0007669"/>
    <property type="project" value="TreeGrafter"/>
</dbReference>
<dbReference type="InterPro" id="IPR018957">
    <property type="entry name" value="Znf_C3HC4_RING-type"/>
</dbReference>
<evidence type="ECO:0000256" key="2">
    <source>
        <dbReference type="ARBA" id="ARBA00022723"/>
    </source>
</evidence>
<dbReference type="InterPro" id="IPR014001">
    <property type="entry name" value="Helicase_ATP-bd"/>
</dbReference>
<dbReference type="Gene3D" id="3.40.50.10810">
    <property type="entry name" value="Tandem AAA-ATPase domain"/>
    <property type="match status" value="2"/>
</dbReference>
<keyword evidence="3" id="KW-0547">Nucleotide-binding</keyword>
<reference evidence="14" key="1">
    <citation type="submission" date="2020-07" db="EMBL/GenBank/DDBJ databases">
        <title>Ethylene signaling mediates host invasion by parasitic plants.</title>
        <authorList>
            <person name="Yoshida S."/>
        </authorList>
    </citation>
    <scope>NUCLEOTIDE SEQUENCE</scope>
    <source>
        <strain evidence="14">Okayama</strain>
    </source>
</reference>
<evidence type="ECO:0000256" key="7">
    <source>
        <dbReference type="ARBA" id="ARBA00022833"/>
    </source>
</evidence>
<evidence type="ECO:0000256" key="5">
    <source>
        <dbReference type="ARBA" id="ARBA00022801"/>
    </source>
</evidence>
<dbReference type="CDD" id="cd18008">
    <property type="entry name" value="DEXDc_SHPRH-like"/>
    <property type="match status" value="1"/>
</dbReference>
<dbReference type="EMBL" id="BMAC01000521">
    <property type="protein sequence ID" value="GFP98264.1"/>
    <property type="molecule type" value="Genomic_DNA"/>
</dbReference>
<proteinExistence type="inferred from homology"/>
<keyword evidence="6 14" id="KW-0347">Helicase</keyword>
<dbReference type="CDD" id="cd18793">
    <property type="entry name" value="SF2_C_SNF"/>
    <property type="match status" value="1"/>
</dbReference>
<dbReference type="InterPro" id="IPR013083">
    <property type="entry name" value="Znf_RING/FYVE/PHD"/>
</dbReference>
<evidence type="ECO:0000256" key="3">
    <source>
        <dbReference type="ARBA" id="ARBA00022741"/>
    </source>
</evidence>
<dbReference type="InterPro" id="IPR017907">
    <property type="entry name" value="Znf_RING_CS"/>
</dbReference>
<dbReference type="GO" id="GO:0008270">
    <property type="term" value="F:zinc ion binding"/>
    <property type="evidence" value="ECO:0007669"/>
    <property type="project" value="UniProtKB-KW"/>
</dbReference>
<feature type="region of interest" description="Disordered" evidence="10">
    <location>
        <begin position="841"/>
        <end position="873"/>
    </location>
</feature>
<dbReference type="Pfam" id="PF00097">
    <property type="entry name" value="zf-C3HC4"/>
    <property type="match status" value="1"/>
</dbReference>
<dbReference type="InterPro" id="IPR049730">
    <property type="entry name" value="SNF2/RAD54-like_C"/>
</dbReference>
<dbReference type="PROSITE" id="PS51192">
    <property type="entry name" value="HELICASE_ATP_BIND_1"/>
    <property type="match status" value="1"/>
</dbReference>
<feature type="domain" description="Helicase C-terminal" evidence="13">
    <location>
        <begin position="1204"/>
        <end position="1364"/>
    </location>
</feature>
<comment type="similarity">
    <text evidence="1">Belongs to the SNF2/RAD54 helicase family. RAD16 subfamily.</text>
</comment>
<evidence type="ECO:0000313" key="15">
    <source>
        <dbReference type="Proteomes" id="UP000653305"/>
    </source>
</evidence>
<feature type="compositionally biased region" description="Basic residues" evidence="10">
    <location>
        <begin position="841"/>
        <end position="863"/>
    </location>
</feature>
<dbReference type="GO" id="GO:0005524">
    <property type="term" value="F:ATP binding"/>
    <property type="evidence" value="ECO:0007669"/>
    <property type="project" value="UniProtKB-KW"/>
</dbReference>
<dbReference type="Pfam" id="PF00176">
    <property type="entry name" value="SNF2-rel_dom"/>
    <property type="match status" value="1"/>
</dbReference>
<dbReference type="PROSITE" id="PS00518">
    <property type="entry name" value="ZF_RING_1"/>
    <property type="match status" value="1"/>
</dbReference>
<dbReference type="Pfam" id="PF00271">
    <property type="entry name" value="Helicase_C"/>
    <property type="match status" value="1"/>
</dbReference>
<evidence type="ECO:0000256" key="1">
    <source>
        <dbReference type="ARBA" id="ARBA00008438"/>
    </source>
</evidence>
<evidence type="ECO:0000259" key="12">
    <source>
        <dbReference type="PROSITE" id="PS51192"/>
    </source>
</evidence>
<dbReference type="GO" id="GO:0004386">
    <property type="term" value="F:helicase activity"/>
    <property type="evidence" value="ECO:0007669"/>
    <property type="project" value="UniProtKB-KW"/>
</dbReference>
<evidence type="ECO:0000256" key="4">
    <source>
        <dbReference type="ARBA" id="ARBA00022771"/>
    </source>
</evidence>
<dbReference type="SMART" id="SM00490">
    <property type="entry name" value="HELICc"/>
    <property type="match status" value="1"/>
</dbReference>
<dbReference type="OrthoDB" id="448448at2759"/>
<dbReference type="InterPro" id="IPR027417">
    <property type="entry name" value="P-loop_NTPase"/>
</dbReference>
<dbReference type="SMART" id="SM00487">
    <property type="entry name" value="DEXDc"/>
    <property type="match status" value="1"/>
</dbReference>
<accession>A0A830CQ56</accession>
<organism evidence="14 15">
    <name type="scientific">Phtheirospermum japonicum</name>
    <dbReference type="NCBI Taxonomy" id="374723"/>
    <lineage>
        <taxon>Eukaryota</taxon>
        <taxon>Viridiplantae</taxon>
        <taxon>Streptophyta</taxon>
        <taxon>Embryophyta</taxon>
        <taxon>Tracheophyta</taxon>
        <taxon>Spermatophyta</taxon>
        <taxon>Magnoliopsida</taxon>
        <taxon>eudicotyledons</taxon>
        <taxon>Gunneridae</taxon>
        <taxon>Pentapetalae</taxon>
        <taxon>asterids</taxon>
        <taxon>lamiids</taxon>
        <taxon>Lamiales</taxon>
        <taxon>Orobanchaceae</taxon>
        <taxon>Orobanchaceae incertae sedis</taxon>
        <taxon>Phtheirospermum</taxon>
    </lineage>
</organism>
<evidence type="ECO:0000259" key="11">
    <source>
        <dbReference type="PROSITE" id="PS50089"/>
    </source>
</evidence>
<dbReference type="Gene3D" id="3.40.50.300">
    <property type="entry name" value="P-loop containing nucleotide triphosphate hydrolases"/>
    <property type="match status" value="1"/>
</dbReference>
<dbReference type="Proteomes" id="UP000653305">
    <property type="component" value="Unassembled WGS sequence"/>
</dbReference>
<dbReference type="Gene3D" id="3.30.40.10">
    <property type="entry name" value="Zinc/RING finger domain, C3HC4 (zinc finger)"/>
    <property type="match status" value="1"/>
</dbReference>
<name>A0A830CQ56_9LAMI</name>
<evidence type="ECO:0000313" key="14">
    <source>
        <dbReference type="EMBL" id="GFP98264.1"/>
    </source>
</evidence>
<dbReference type="InterPro" id="IPR001841">
    <property type="entry name" value="Znf_RING"/>
</dbReference>
<keyword evidence="4 9" id="KW-0863">Zinc-finger</keyword>
<dbReference type="GO" id="GO:0006281">
    <property type="term" value="P:DNA repair"/>
    <property type="evidence" value="ECO:0007669"/>
    <property type="project" value="TreeGrafter"/>
</dbReference>
<evidence type="ECO:0000256" key="9">
    <source>
        <dbReference type="PROSITE-ProRule" id="PRU00175"/>
    </source>
</evidence>
<gene>
    <name evidence="14" type="ORF">PHJA_001970300</name>
</gene>
<dbReference type="SUPFAM" id="SSF57850">
    <property type="entry name" value="RING/U-box"/>
    <property type="match status" value="1"/>
</dbReference>
<keyword evidence="2" id="KW-0479">Metal-binding</keyword>
<evidence type="ECO:0000259" key="13">
    <source>
        <dbReference type="PROSITE" id="PS51194"/>
    </source>
</evidence>
<feature type="region of interest" description="Disordered" evidence="10">
    <location>
        <begin position="127"/>
        <end position="149"/>
    </location>
</feature>
<dbReference type="InterPro" id="IPR001650">
    <property type="entry name" value="Helicase_C-like"/>
</dbReference>
<dbReference type="InterPro" id="IPR000330">
    <property type="entry name" value="SNF2_N"/>
</dbReference>
<protein>
    <submittedName>
        <fullName evidence="14">Uncharacterized ATP-dependent helicase c23e6.02</fullName>
    </submittedName>
</protein>
<evidence type="ECO:0000256" key="6">
    <source>
        <dbReference type="ARBA" id="ARBA00022806"/>
    </source>
</evidence>
<dbReference type="InterPro" id="IPR050628">
    <property type="entry name" value="SNF2_RAD54_helicase_TF"/>
</dbReference>
<dbReference type="SMART" id="SM00184">
    <property type="entry name" value="RING"/>
    <property type="match status" value="1"/>
</dbReference>
<keyword evidence="15" id="KW-1185">Reference proteome</keyword>
<keyword evidence="5" id="KW-0378">Hydrolase</keyword>
<dbReference type="PANTHER" id="PTHR45626:SF16">
    <property type="entry name" value="ATP-DEPENDENT HELICASE ULS1"/>
    <property type="match status" value="1"/>
</dbReference>